<dbReference type="InterPro" id="IPR052698">
    <property type="entry name" value="MoCofactor_Util/Proc"/>
</dbReference>
<protein>
    <submittedName>
        <fullName evidence="3">Xanthine dehydrogenase accessory protein XdhC</fullName>
    </submittedName>
</protein>
<dbReference type="InterPro" id="IPR027051">
    <property type="entry name" value="XdhC_Rossmann_dom"/>
</dbReference>
<dbReference type="Pfam" id="PF02625">
    <property type="entry name" value="XdhC_CoxI"/>
    <property type="match status" value="1"/>
</dbReference>
<dbReference type="Pfam" id="PF13478">
    <property type="entry name" value="XdhC_C"/>
    <property type="match status" value="1"/>
</dbReference>
<evidence type="ECO:0000259" key="2">
    <source>
        <dbReference type="Pfam" id="PF13478"/>
    </source>
</evidence>
<evidence type="ECO:0000313" key="4">
    <source>
        <dbReference type="Proteomes" id="UP000254069"/>
    </source>
</evidence>
<accession>A0A379Z9R2</accession>
<feature type="domain" description="XdhC- CoxI" evidence="1">
    <location>
        <begin position="14"/>
        <end position="75"/>
    </location>
</feature>
<dbReference type="PANTHER" id="PTHR30388">
    <property type="entry name" value="ALDEHYDE OXIDOREDUCTASE MOLYBDENUM COFACTOR ASSEMBLY PROTEIN"/>
    <property type="match status" value="1"/>
</dbReference>
<feature type="domain" description="XdhC Rossmann" evidence="2">
    <location>
        <begin position="195"/>
        <end position="333"/>
    </location>
</feature>
<dbReference type="Gene3D" id="3.40.50.720">
    <property type="entry name" value="NAD(P)-binding Rossmann-like Domain"/>
    <property type="match status" value="1"/>
</dbReference>
<dbReference type="EMBL" id="UGYO01000001">
    <property type="protein sequence ID" value="SUI57926.1"/>
    <property type="molecule type" value="Genomic_DNA"/>
</dbReference>
<dbReference type="PANTHER" id="PTHR30388:SF4">
    <property type="entry name" value="MOLYBDENUM COFACTOR INSERTION CHAPERONE PAOD"/>
    <property type="match status" value="1"/>
</dbReference>
<dbReference type="RefSeq" id="WP_115389419.1">
    <property type="nucleotide sequence ID" value="NZ_JADZHC010000088.1"/>
</dbReference>
<evidence type="ECO:0000259" key="1">
    <source>
        <dbReference type="Pfam" id="PF02625"/>
    </source>
</evidence>
<gene>
    <name evidence="3" type="ORF">NCTC10738_01346</name>
</gene>
<reference evidence="3 4" key="1">
    <citation type="submission" date="2018-06" db="EMBL/GenBank/DDBJ databases">
        <authorList>
            <consortium name="Pathogen Informatics"/>
            <person name="Doyle S."/>
        </authorList>
    </citation>
    <scope>NUCLEOTIDE SEQUENCE [LARGE SCALE GENOMIC DNA]</scope>
    <source>
        <strain evidence="3 4">NCTC10738</strain>
    </source>
</reference>
<sequence>MAHHLQTLLQQWALSADEPWVLALLTSVQGSSYRKPGAMMLFHPLGQSLGILSGGCLEADLRHQAHKALTEQRVVEVCYDARDDQDASYQLGCGGLVNICLLPLGRENHFLALDELRQALNAGQSGFWQLLMPKTGEAPAALEARFLPQGSPSTDAEPLPFPANDFRRTGIWSPETGQNGQQSWLTVPVDPKPALAIFGGGLDAKPLAQMALQLDWQVSVVDPRAAYARSHDFAGCDIIKLGADELDADWLKRQDGAIVMYHNVELDSAILKRLQVSCPRYLALLGPTHRRDKVLKHAGLGLADFAVPLAAPAGLALGGELPGAIALSILAQCHGVLFDAPMTGLEGLMP</sequence>
<proteinExistence type="predicted"/>
<evidence type="ECO:0000313" key="3">
    <source>
        <dbReference type="EMBL" id="SUI57926.1"/>
    </source>
</evidence>
<keyword evidence="4" id="KW-1185">Reference proteome</keyword>
<dbReference type="Proteomes" id="UP000254069">
    <property type="component" value="Unassembled WGS sequence"/>
</dbReference>
<name>A0A379Z9R2_9GAMM</name>
<dbReference type="AlphaFoldDB" id="A0A379Z9R2"/>
<dbReference type="InterPro" id="IPR003777">
    <property type="entry name" value="XdhC_CoxI"/>
</dbReference>
<organism evidence="3 4">
    <name type="scientific">Shewanella algae</name>
    <dbReference type="NCBI Taxonomy" id="38313"/>
    <lineage>
        <taxon>Bacteria</taxon>
        <taxon>Pseudomonadati</taxon>
        <taxon>Pseudomonadota</taxon>
        <taxon>Gammaproteobacteria</taxon>
        <taxon>Alteromonadales</taxon>
        <taxon>Shewanellaceae</taxon>
        <taxon>Shewanella</taxon>
    </lineage>
</organism>